<evidence type="ECO:0000256" key="13">
    <source>
        <dbReference type="ARBA" id="ARBA00022806"/>
    </source>
</evidence>
<keyword evidence="6" id="KW-0548">Nucleotidyltransferase</keyword>
<keyword evidence="10" id="KW-0547">Nucleotide-binding</keyword>
<evidence type="ECO:0000256" key="10">
    <source>
        <dbReference type="ARBA" id="ARBA00022741"/>
    </source>
</evidence>
<accession>A0A8E5XRW0</accession>
<evidence type="ECO:0000256" key="18">
    <source>
        <dbReference type="ARBA" id="ARBA00049360"/>
    </source>
</evidence>
<evidence type="ECO:0000256" key="5">
    <source>
        <dbReference type="ARBA" id="ARBA00022679"/>
    </source>
</evidence>
<dbReference type="Pfam" id="PF00910">
    <property type="entry name" value="RNA_helicase"/>
    <property type="match status" value="1"/>
</dbReference>
<dbReference type="GO" id="GO:0003724">
    <property type="term" value="F:RNA helicase activity"/>
    <property type="evidence" value="ECO:0007669"/>
    <property type="project" value="InterPro"/>
</dbReference>
<comment type="cofactor">
    <cofactor evidence="2">
        <name>Mg(2+)</name>
        <dbReference type="ChEBI" id="CHEBI:18420"/>
    </cofactor>
</comment>
<dbReference type="GO" id="GO:0042025">
    <property type="term" value="C:host cell nucleus"/>
    <property type="evidence" value="ECO:0007669"/>
    <property type="project" value="UniProtKB-SubCell"/>
</dbReference>
<keyword evidence="14" id="KW-0067">ATP-binding</keyword>
<dbReference type="GO" id="GO:0046872">
    <property type="term" value="F:metal ion binding"/>
    <property type="evidence" value="ECO:0007669"/>
    <property type="project" value="UniProtKB-KW"/>
</dbReference>
<dbReference type="Pfam" id="PF02407">
    <property type="entry name" value="Viral_Rep"/>
    <property type="match status" value="1"/>
</dbReference>
<keyword evidence="7" id="KW-0235">DNA replication</keyword>
<feature type="domain" description="CRESS-DNA virus Rep endonuclease" evidence="19">
    <location>
        <begin position="8"/>
        <end position="107"/>
    </location>
</feature>
<evidence type="ECO:0000256" key="16">
    <source>
        <dbReference type="ARBA" id="ARBA00023125"/>
    </source>
</evidence>
<dbReference type="RefSeq" id="YP_010805194.1">
    <property type="nucleotide sequence ID" value="NC_077115.1"/>
</dbReference>
<dbReference type="Proteomes" id="UP001157369">
    <property type="component" value="Segment"/>
</dbReference>
<reference evidence="20 21" key="1">
    <citation type="submission" date="2021-04" db="EMBL/GenBank/DDBJ databases">
        <title>Circovirus in blood of a febrile horse with hepatitis.</title>
        <authorList>
            <person name="Altan E."/>
            <person name="Hui A."/>
            <person name="Slovis N."/>
            <person name="Fletche C."/>
            <person name="Li Y."/>
            <person name="Deng X."/>
            <person name="Delwart E."/>
        </authorList>
    </citation>
    <scope>NUCLEOTIDE SEQUENCE [LARGE SCALE GENOMIC DNA]</scope>
    <source>
        <strain evidence="20 21">Charaf</strain>
    </source>
</reference>
<evidence type="ECO:0000256" key="1">
    <source>
        <dbReference type="ARBA" id="ARBA00001936"/>
    </source>
</evidence>
<keyword evidence="12" id="KW-0378">Hydrolase</keyword>
<dbReference type="GO" id="GO:0004519">
    <property type="term" value="F:endonuclease activity"/>
    <property type="evidence" value="ECO:0007669"/>
    <property type="project" value="UniProtKB-KW"/>
</dbReference>
<keyword evidence="13" id="KW-0347">Helicase</keyword>
<evidence type="ECO:0000256" key="11">
    <source>
        <dbReference type="ARBA" id="ARBA00022759"/>
    </source>
</evidence>
<dbReference type="PROSITE" id="PS52020">
    <property type="entry name" value="CRESS_DNA_REP"/>
    <property type="match status" value="1"/>
</dbReference>
<evidence type="ECO:0000259" key="19">
    <source>
        <dbReference type="PROSITE" id="PS52020"/>
    </source>
</evidence>
<keyword evidence="21" id="KW-1185">Reference proteome</keyword>
<comment type="catalytic activity">
    <reaction evidence="18">
        <text>ATP + H2O = ADP + phosphate + H(+)</text>
        <dbReference type="Rhea" id="RHEA:13065"/>
        <dbReference type="ChEBI" id="CHEBI:15377"/>
        <dbReference type="ChEBI" id="CHEBI:15378"/>
        <dbReference type="ChEBI" id="CHEBI:30616"/>
        <dbReference type="ChEBI" id="CHEBI:43474"/>
        <dbReference type="ChEBI" id="CHEBI:456216"/>
    </reaction>
</comment>
<keyword evidence="8" id="KW-0540">Nuclease</keyword>
<dbReference type="KEGG" id="vg:80544056"/>
<keyword evidence="16" id="KW-0238">DNA-binding</keyword>
<keyword evidence="5" id="KW-0808">Transferase</keyword>
<keyword evidence="17" id="KW-0511">Multifunctional enzyme</keyword>
<evidence type="ECO:0000256" key="8">
    <source>
        <dbReference type="ARBA" id="ARBA00022722"/>
    </source>
</evidence>
<comment type="cofactor">
    <cofactor evidence="1">
        <name>Mn(2+)</name>
        <dbReference type="ChEBI" id="CHEBI:29035"/>
    </cofactor>
</comment>
<evidence type="ECO:0000313" key="21">
    <source>
        <dbReference type="Proteomes" id="UP001157369"/>
    </source>
</evidence>
<evidence type="ECO:0000256" key="2">
    <source>
        <dbReference type="ARBA" id="ARBA00001946"/>
    </source>
</evidence>
<dbReference type="GO" id="GO:0005524">
    <property type="term" value="F:ATP binding"/>
    <property type="evidence" value="ECO:0007669"/>
    <property type="project" value="UniProtKB-KW"/>
</dbReference>
<evidence type="ECO:0000256" key="4">
    <source>
        <dbReference type="ARBA" id="ARBA00022562"/>
    </source>
</evidence>
<comment type="subcellular location">
    <subcellularLocation>
        <location evidence="3">Host nucleus</location>
    </subcellularLocation>
</comment>
<dbReference type="GO" id="GO:0006260">
    <property type="term" value="P:DNA replication"/>
    <property type="evidence" value="ECO:0007669"/>
    <property type="project" value="UniProtKB-KW"/>
</dbReference>
<evidence type="ECO:0000256" key="6">
    <source>
        <dbReference type="ARBA" id="ARBA00022695"/>
    </source>
</evidence>
<keyword evidence="11" id="KW-0255">Endonuclease</keyword>
<protein>
    <submittedName>
        <fullName evidence="20">Replicase</fullName>
    </submittedName>
</protein>
<dbReference type="GeneID" id="80544056"/>
<keyword evidence="4" id="KW-1048">Host nucleus</keyword>
<dbReference type="InterPro" id="IPR049912">
    <property type="entry name" value="CRESS_DNA_REP"/>
</dbReference>
<evidence type="ECO:0000256" key="12">
    <source>
        <dbReference type="ARBA" id="ARBA00022801"/>
    </source>
</evidence>
<dbReference type="GO" id="GO:0003677">
    <property type="term" value="F:DNA binding"/>
    <property type="evidence" value="ECO:0007669"/>
    <property type="project" value="UniProtKB-KW"/>
</dbReference>
<organism evidence="20 21">
    <name type="scientific">Equine circovirus 1</name>
    <dbReference type="NCBI Taxonomy" id="2834422"/>
    <lineage>
        <taxon>Viruses</taxon>
        <taxon>Monodnaviria</taxon>
        <taxon>Shotokuvirae</taxon>
        <taxon>Cressdnaviricota</taxon>
        <taxon>Arfiviricetes</taxon>
        <taxon>Cirlivirales</taxon>
        <taxon>Circoviridae</taxon>
        <taxon>Circovirus</taxon>
        <taxon>Circovirus lin</taxon>
    </lineage>
</organism>
<evidence type="ECO:0000256" key="15">
    <source>
        <dbReference type="ARBA" id="ARBA00023124"/>
    </source>
</evidence>
<evidence type="ECO:0000256" key="7">
    <source>
        <dbReference type="ARBA" id="ARBA00022705"/>
    </source>
</evidence>
<evidence type="ECO:0000256" key="14">
    <source>
        <dbReference type="ARBA" id="ARBA00022840"/>
    </source>
</evidence>
<name>A0A8E5XRW0_9CIRC</name>
<evidence type="ECO:0000256" key="17">
    <source>
        <dbReference type="ARBA" id="ARBA00023268"/>
    </source>
</evidence>
<dbReference type="GO" id="GO:0016779">
    <property type="term" value="F:nucleotidyltransferase activity"/>
    <property type="evidence" value="ECO:0007669"/>
    <property type="project" value="UniProtKB-KW"/>
</dbReference>
<keyword evidence="9" id="KW-0479">Metal-binding</keyword>
<dbReference type="GO" id="GO:0003723">
    <property type="term" value="F:RNA binding"/>
    <property type="evidence" value="ECO:0007669"/>
    <property type="project" value="InterPro"/>
</dbReference>
<dbReference type="GO" id="GO:0016787">
    <property type="term" value="F:hydrolase activity"/>
    <property type="evidence" value="ECO:0007669"/>
    <property type="project" value="UniProtKB-KW"/>
</dbReference>
<proteinExistence type="predicted"/>
<dbReference type="EMBL" id="MW881235">
    <property type="protein sequence ID" value="QVK11260.1"/>
    <property type="molecule type" value="Genomic_DNA"/>
</dbReference>
<dbReference type="InterPro" id="IPR000605">
    <property type="entry name" value="Helicase_SF3_ssDNA/RNA_vir"/>
</dbReference>
<evidence type="ECO:0000256" key="3">
    <source>
        <dbReference type="ARBA" id="ARBA00004147"/>
    </source>
</evidence>
<keyword evidence="15" id="KW-0190">Covalent protein-DNA linkage</keyword>
<evidence type="ECO:0000256" key="9">
    <source>
        <dbReference type="ARBA" id="ARBA00022723"/>
    </source>
</evidence>
<sequence length="319" mass="35943">MVKRRSGPQPNKRWVFTLNNPTPEEEAKIADLDGNLFDYLIVGREGLEPGKTPHLQGFANFTKKKTFNRVKFFFGARCHIEKAKGTDLQNKEYCGKEGNILVEIGAPRFQGQRSDLSSAVSTVLETGSMSAVAAAHPETFVRYYRGLGELLKVSGRMPQRDWKTQVHVIIGPPGCGKSRWAGQFADMAQTYWKAARNKWWDGYTGQEVVVLDDYYGWLPWDVLLRLCDRYPMIVETKGGSVPFLARSILITSNKEPQDWYSSDAVPAVEALFRRITTLAYWKTATTPSTDDPGVSSGAPSGHFQWLSPPCIEFPYEINY</sequence>
<evidence type="ECO:0000313" key="20">
    <source>
        <dbReference type="EMBL" id="QVK11260.1"/>
    </source>
</evidence>